<organism evidence="3 4">
    <name type="scientific">Ophiocordyceps australis</name>
    <dbReference type="NCBI Taxonomy" id="1399860"/>
    <lineage>
        <taxon>Eukaryota</taxon>
        <taxon>Fungi</taxon>
        <taxon>Dikarya</taxon>
        <taxon>Ascomycota</taxon>
        <taxon>Pezizomycotina</taxon>
        <taxon>Sordariomycetes</taxon>
        <taxon>Hypocreomycetidae</taxon>
        <taxon>Hypocreales</taxon>
        <taxon>Ophiocordycipitaceae</taxon>
        <taxon>Ophiocordyceps</taxon>
    </lineage>
</organism>
<protein>
    <submittedName>
        <fullName evidence="3">Uncharacterized protein</fullName>
    </submittedName>
</protein>
<name>A0A2C5Z505_9HYPO</name>
<dbReference type="AlphaFoldDB" id="A0A2C5Z505"/>
<dbReference type="EMBL" id="NJEU01000294">
    <property type="protein sequence ID" value="PHH76915.1"/>
    <property type="molecule type" value="Genomic_DNA"/>
</dbReference>
<proteinExistence type="predicted"/>
<accession>A0A2C5Z505</accession>
<feature type="transmembrane region" description="Helical" evidence="2">
    <location>
        <begin position="38"/>
        <end position="61"/>
    </location>
</feature>
<feature type="region of interest" description="Disordered" evidence="1">
    <location>
        <begin position="94"/>
        <end position="140"/>
    </location>
</feature>
<evidence type="ECO:0000256" key="2">
    <source>
        <dbReference type="SAM" id="Phobius"/>
    </source>
</evidence>
<feature type="compositionally biased region" description="Low complexity" evidence="1">
    <location>
        <begin position="167"/>
        <end position="183"/>
    </location>
</feature>
<gene>
    <name evidence="3" type="ORF">CDD82_3757</name>
</gene>
<evidence type="ECO:0000313" key="3">
    <source>
        <dbReference type="EMBL" id="PHH76915.1"/>
    </source>
</evidence>
<feature type="compositionally biased region" description="Basic and acidic residues" evidence="1">
    <location>
        <begin position="186"/>
        <end position="199"/>
    </location>
</feature>
<feature type="region of interest" description="Disordered" evidence="1">
    <location>
        <begin position="154"/>
        <end position="199"/>
    </location>
</feature>
<evidence type="ECO:0000256" key="1">
    <source>
        <dbReference type="SAM" id="MobiDB-lite"/>
    </source>
</evidence>
<keyword evidence="2" id="KW-0472">Membrane</keyword>
<reference evidence="3 4" key="1">
    <citation type="submission" date="2017-06" db="EMBL/GenBank/DDBJ databases">
        <title>Ant-infecting Ophiocordyceps genomes reveal a high diversity of potential behavioral manipulation genes and a possible major role for enterotoxins.</title>
        <authorList>
            <person name="De Bekker C."/>
            <person name="Evans H.C."/>
            <person name="Brachmann A."/>
            <person name="Hughes D.P."/>
        </authorList>
    </citation>
    <scope>NUCLEOTIDE SEQUENCE [LARGE SCALE GENOMIC DNA]</scope>
    <source>
        <strain evidence="3 4">1348a</strain>
    </source>
</reference>
<keyword evidence="2" id="KW-0812">Transmembrane</keyword>
<feature type="region of interest" description="Disordered" evidence="1">
    <location>
        <begin position="1"/>
        <end position="22"/>
    </location>
</feature>
<sequence length="199" mass="21424">MEVTLQGGASLAGRQDQTTPPVIIPATYGPSWSPSPGVIVAIVLGSVAAFLLLLLLVYAALGFGRHRGTLAGSDYSSGSSDRGPVAELSVVGSRHFARRHGPATRQKTPSTKVDSRSRPAVHRPQGSARRHAQPHVQPHVDSHVDADHIVVIEEHSPPPPTVRHPSRSYSHGHGYSRSPSRSRPPNHHDAAARRYRSRD</sequence>
<comment type="caution">
    <text evidence="3">The sequence shown here is derived from an EMBL/GenBank/DDBJ whole genome shotgun (WGS) entry which is preliminary data.</text>
</comment>
<evidence type="ECO:0000313" key="4">
    <source>
        <dbReference type="Proteomes" id="UP000224854"/>
    </source>
</evidence>
<dbReference type="Proteomes" id="UP000224854">
    <property type="component" value="Unassembled WGS sequence"/>
</dbReference>
<keyword evidence="4" id="KW-1185">Reference proteome</keyword>
<keyword evidence="2" id="KW-1133">Transmembrane helix</keyword>
<dbReference type="OrthoDB" id="10495014at2759"/>